<dbReference type="CDD" id="cd00090">
    <property type="entry name" value="HTH_ARSR"/>
    <property type="match status" value="1"/>
</dbReference>
<name>A0A511JFK5_9CELL</name>
<dbReference type="InterPro" id="IPR036388">
    <property type="entry name" value="WH-like_DNA-bd_sf"/>
</dbReference>
<feature type="domain" description="HTH arsR-type" evidence="2">
    <location>
        <begin position="14"/>
        <end position="106"/>
    </location>
</feature>
<dbReference type="InterPro" id="IPR011991">
    <property type="entry name" value="ArsR-like_HTH"/>
</dbReference>
<evidence type="ECO:0000259" key="2">
    <source>
        <dbReference type="SMART" id="SM00418"/>
    </source>
</evidence>
<evidence type="ECO:0000313" key="3">
    <source>
        <dbReference type="EMBL" id="GEL96513.1"/>
    </source>
</evidence>
<dbReference type="InterPro" id="IPR001845">
    <property type="entry name" value="HTH_ArsR_DNA-bd_dom"/>
</dbReference>
<protein>
    <submittedName>
        <fullName evidence="3">ArsR family transcriptional regulator</fullName>
    </submittedName>
</protein>
<dbReference type="OrthoDB" id="7945987at2"/>
<evidence type="ECO:0000256" key="1">
    <source>
        <dbReference type="SAM" id="MobiDB-lite"/>
    </source>
</evidence>
<dbReference type="SUPFAM" id="SSF46785">
    <property type="entry name" value="Winged helix' DNA-binding domain"/>
    <property type="match status" value="1"/>
</dbReference>
<dbReference type="GO" id="GO:0003700">
    <property type="term" value="F:DNA-binding transcription factor activity"/>
    <property type="evidence" value="ECO:0007669"/>
    <property type="project" value="InterPro"/>
</dbReference>
<dbReference type="InterPro" id="IPR036390">
    <property type="entry name" value="WH_DNA-bd_sf"/>
</dbReference>
<dbReference type="EMBL" id="BJWH01000001">
    <property type="protein sequence ID" value="GEL96513.1"/>
    <property type="molecule type" value="Genomic_DNA"/>
</dbReference>
<sequence length="188" mass="20538">MTEPAPRDTAEIDADARALASTVRIRILRLCLDEALTNREIAERLDRNPATVLHHVRTLVDRGFLAAQPARRGTRGSREVPYRATGKSWRTPGGPGMGRVLIDAFLEEVALVDPQDIVATRLGLRLDAAGYEELATRVGAVFDDFAQRPPTPDGTPYSIFWALHEDVSRQTPPRKAAMGSIDAALSDG</sequence>
<dbReference type="Proteomes" id="UP000321049">
    <property type="component" value="Unassembled WGS sequence"/>
</dbReference>
<comment type="caution">
    <text evidence="3">The sequence shown here is derived from an EMBL/GenBank/DDBJ whole genome shotgun (WGS) entry which is preliminary data.</text>
</comment>
<keyword evidence="4" id="KW-1185">Reference proteome</keyword>
<accession>A0A511JFK5</accession>
<reference evidence="3 4" key="1">
    <citation type="submission" date="2019-07" db="EMBL/GenBank/DDBJ databases">
        <title>Whole genome shotgun sequence of Cellulomonas terrae NBRC 100819.</title>
        <authorList>
            <person name="Hosoyama A."/>
            <person name="Uohara A."/>
            <person name="Ohji S."/>
            <person name="Ichikawa N."/>
        </authorList>
    </citation>
    <scope>NUCLEOTIDE SEQUENCE [LARGE SCALE GENOMIC DNA]</scope>
    <source>
        <strain evidence="3 4">NBRC 100819</strain>
    </source>
</reference>
<gene>
    <name evidence="3" type="ORF">CTE05_00600</name>
</gene>
<dbReference type="Gene3D" id="1.10.10.10">
    <property type="entry name" value="Winged helix-like DNA-binding domain superfamily/Winged helix DNA-binding domain"/>
    <property type="match status" value="1"/>
</dbReference>
<proteinExistence type="predicted"/>
<organism evidence="3 4">
    <name type="scientific">Cellulomonas terrae</name>
    <dbReference type="NCBI Taxonomy" id="311234"/>
    <lineage>
        <taxon>Bacteria</taxon>
        <taxon>Bacillati</taxon>
        <taxon>Actinomycetota</taxon>
        <taxon>Actinomycetes</taxon>
        <taxon>Micrococcales</taxon>
        <taxon>Cellulomonadaceae</taxon>
        <taxon>Cellulomonas</taxon>
    </lineage>
</organism>
<dbReference type="AlphaFoldDB" id="A0A511JFK5"/>
<dbReference type="SMART" id="SM00418">
    <property type="entry name" value="HTH_ARSR"/>
    <property type="match status" value="1"/>
</dbReference>
<evidence type="ECO:0000313" key="4">
    <source>
        <dbReference type="Proteomes" id="UP000321049"/>
    </source>
</evidence>
<dbReference type="Pfam" id="PF12840">
    <property type="entry name" value="HTH_20"/>
    <property type="match status" value="1"/>
</dbReference>
<dbReference type="RefSeq" id="WP_146844144.1">
    <property type="nucleotide sequence ID" value="NZ_BJWH01000001.1"/>
</dbReference>
<feature type="region of interest" description="Disordered" evidence="1">
    <location>
        <begin position="70"/>
        <end position="89"/>
    </location>
</feature>